<accession>A0A834HZU5</accession>
<comment type="catalytic activity">
    <reaction evidence="10">
        <text>(R)-mevalonate + ATP = (R)-5-phosphomevalonate + ADP + H(+)</text>
        <dbReference type="Rhea" id="RHEA:17065"/>
        <dbReference type="ChEBI" id="CHEBI:15378"/>
        <dbReference type="ChEBI" id="CHEBI:30616"/>
        <dbReference type="ChEBI" id="CHEBI:36464"/>
        <dbReference type="ChEBI" id="CHEBI:58146"/>
        <dbReference type="ChEBI" id="CHEBI:456216"/>
        <dbReference type="EC" id="2.7.1.36"/>
    </reaction>
</comment>
<keyword evidence="6 10" id="KW-0067">ATP-binding</keyword>
<proteinExistence type="inferred from homology"/>
<dbReference type="OrthoDB" id="1652964at2759"/>
<evidence type="ECO:0000259" key="11">
    <source>
        <dbReference type="Pfam" id="PF00288"/>
    </source>
</evidence>
<dbReference type="EMBL" id="JAACXV010014093">
    <property type="protein sequence ID" value="KAF7270469.1"/>
    <property type="molecule type" value="Genomic_DNA"/>
</dbReference>
<protein>
    <recommendedName>
        <fullName evidence="10">Mevalonate kinase</fullName>
        <shortName evidence="10">MK</shortName>
        <ecNumber evidence="10">2.7.1.36</ecNumber>
    </recommendedName>
</protein>
<dbReference type="InterPro" id="IPR006205">
    <property type="entry name" value="Mev_gal_kin"/>
</dbReference>
<dbReference type="InterPro" id="IPR036554">
    <property type="entry name" value="GHMP_kinase_C_sf"/>
</dbReference>
<keyword evidence="4 10" id="KW-0547">Nucleotide-binding</keyword>
<evidence type="ECO:0000256" key="6">
    <source>
        <dbReference type="ARBA" id="ARBA00022840"/>
    </source>
</evidence>
<dbReference type="UniPathway" id="UPA00057">
    <property type="reaction ID" value="UER00098"/>
</dbReference>
<comment type="pathway">
    <text evidence="9 10">Isoprenoid biosynthesis; isopentenyl diphosphate biosynthesis via mevalonate pathway; isopentenyl diphosphate from (R)-mevalonate: step 1/3.</text>
</comment>
<feature type="domain" description="GHMP kinase C-terminal" evidence="12">
    <location>
        <begin position="315"/>
        <end position="380"/>
    </location>
</feature>
<evidence type="ECO:0000256" key="4">
    <source>
        <dbReference type="ARBA" id="ARBA00022741"/>
    </source>
</evidence>
<dbReference type="InterPro" id="IPR006204">
    <property type="entry name" value="GHMP_kinase_N_dom"/>
</dbReference>
<evidence type="ECO:0000256" key="5">
    <source>
        <dbReference type="ARBA" id="ARBA00022777"/>
    </source>
</evidence>
<sequence>MVLSLLSQRQEKLFFMENILLFMEIEIDTPDKFHFKIPSLDLEYVFSIQVLEKYLLEKSPVLNVDVSTYNWECPNLIDYNVQITSINQALHSIFKSITNGHNNPGVNALKVLFYFLSGIISSTNVKLNPLCIYVETDLEMGAGTGSSASFCVALVATIIQYLKLRSVDLNNVSRNGFKFFSWTKQEIQHKKTFSQRQLENISNWAYSGEKTFHGMPSGLDNTICTYGNIVKFRKNEKPTVLKLSNTLFDVLLINTRVSRETSKLVAHVANRREIFPALVNHILEAMEDLTNRAADTITKIDNCSSANRLNYFHDLETLVQMNHGLLCALGVSHQKLEEVVMVLEKHGIKGKLTGAGGGGFAIALLPAGYDAGEVIQKLKELDFGVICTRLGGDGVKVE</sequence>
<evidence type="ECO:0000256" key="9">
    <source>
        <dbReference type="ARBA" id="ARBA00029438"/>
    </source>
</evidence>
<dbReference type="PRINTS" id="PR00959">
    <property type="entry name" value="MEVGALKINASE"/>
</dbReference>
<dbReference type="PANTHER" id="PTHR43290:SF2">
    <property type="entry name" value="MEVALONATE KINASE"/>
    <property type="match status" value="1"/>
</dbReference>
<comment type="subcellular location">
    <subcellularLocation>
        <location evidence="10">Cytoplasm</location>
    </subcellularLocation>
</comment>
<dbReference type="Pfam" id="PF00288">
    <property type="entry name" value="GHMP_kinases_N"/>
    <property type="match status" value="1"/>
</dbReference>
<keyword evidence="14" id="KW-1185">Reference proteome</keyword>
<dbReference type="SUPFAM" id="SSF55060">
    <property type="entry name" value="GHMP Kinase, C-terminal domain"/>
    <property type="match status" value="1"/>
</dbReference>
<keyword evidence="5 10" id="KW-0418">Kinase</keyword>
<dbReference type="Pfam" id="PF08544">
    <property type="entry name" value="GHMP_kinases_C"/>
    <property type="match status" value="1"/>
</dbReference>
<keyword evidence="3 10" id="KW-0808">Transferase</keyword>
<dbReference type="InterPro" id="IPR013750">
    <property type="entry name" value="GHMP_kinase_C_dom"/>
</dbReference>
<keyword evidence="2 10" id="KW-0444">Lipid biosynthesis</keyword>
<dbReference type="SUPFAM" id="SSF54211">
    <property type="entry name" value="Ribosomal protein S5 domain 2-like"/>
    <property type="match status" value="1"/>
</dbReference>
<keyword evidence="10" id="KW-0753">Steroid metabolism</keyword>
<dbReference type="GO" id="GO:0005829">
    <property type="term" value="C:cytosol"/>
    <property type="evidence" value="ECO:0007669"/>
    <property type="project" value="TreeGrafter"/>
</dbReference>
<organism evidence="13 14">
    <name type="scientific">Rhynchophorus ferrugineus</name>
    <name type="common">Red palm weevil</name>
    <name type="synonym">Curculio ferrugineus</name>
    <dbReference type="NCBI Taxonomy" id="354439"/>
    <lineage>
        <taxon>Eukaryota</taxon>
        <taxon>Metazoa</taxon>
        <taxon>Ecdysozoa</taxon>
        <taxon>Arthropoda</taxon>
        <taxon>Hexapoda</taxon>
        <taxon>Insecta</taxon>
        <taxon>Pterygota</taxon>
        <taxon>Neoptera</taxon>
        <taxon>Endopterygota</taxon>
        <taxon>Coleoptera</taxon>
        <taxon>Polyphaga</taxon>
        <taxon>Cucujiformia</taxon>
        <taxon>Curculionidae</taxon>
        <taxon>Dryophthorinae</taxon>
        <taxon>Rhynchophorus</taxon>
    </lineage>
</organism>
<dbReference type="Gene3D" id="3.30.70.890">
    <property type="entry name" value="GHMP kinase, C-terminal domain"/>
    <property type="match status" value="1"/>
</dbReference>
<dbReference type="EC" id="2.7.1.36" evidence="10"/>
<dbReference type="InterPro" id="IPR014721">
    <property type="entry name" value="Ribsml_uS5_D2-typ_fold_subgr"/>
</dbReference>
<evidence type="ECO:0000256" key="2">
    <source>
        <dbReference type="ARBA" id="ARBA00022516"/>
    </source>
</evidence>
<evidence type="ECO:0000313" key="13">
    <source>
        <dbReference type="EMBL" id="KAF7270469.1"/>
    </source>
</evidence>
<dbReference type="GO" id="GO:0005524">
    <property type="term" value="F:ATP binding"/>
    <property type="evidence" value="ECO:0007669"/>
    <property type="project" value="UniProtKB-KW"/>
</dbReference>
<dbReference type="GO" id="GO:0004496">
    <property type="term" value="F:mevalonate kinase activity"/>
    <property type="evidence" value="ECO:0007669"/>
    <property type="project" value="UniProtKB-EC"/>
</dbReference>
<gene>
    <name evidence="13" type="ORF">GWI33_016574</name>
</gene>
<evidence type="ECO:0000256" key="3">
    <source>
        <dbReference type="ARBA" id="ARBA00022679"/>
    </source>
</evidence>
<dbReference type="GO" id="GO:0019287">
    <property type="term" value="P:isopentenyl diphosphate biosynthetic process, mevalonate pathway"/>
    <property type="evidence" value="ECO:0007669"/>
    <property type="project" value="UniProtKB-UniPathway"/>
</dbReference>
<keyword evidence="7" id="KW-0460">Magnesium</keyword>
<keyword evidence="10" id="KW-0756">Sterol biosynthesis</keyword>
<evidence type="ECO:0000256" key="1">
    <source>
        <dbReference type="ARBA" id="ARBA00022490"/>
    </source>
</evidence>
<feature type="domain" description="GHMP kinase N-terminal" evidence="11">
    <location>
        <begin position="128"/>
        <end position="164"/>
    </location>
</feature>
<evidence type="ECO:0000259" key="12">
    <source>
        <dbReference type="Pfam" id="PF08544"/>
    </source>
</evidence>
<comment type="similarity">
    <text evidence="10">Belongs to the GHMP kinase family. Mevalonate kinase subfamily.</text>
</comment>
<keyword evidence="10" id="KW-1207">Sterol metabolism</keyword>
<reference evidence="13" key="1">
    <citation type="submission" date="2020-08" db="EMBL/GenBank/DDBJ databases">
        <title>Genome sequencing and assembly of the red palm weevil Rhynchophorus ferrugineus.</title>
        <authorList>
            <person name="Dias G.B."/>
            <person name="Bergman C.M."/>
            <person name="Manee M."/>
        </authorList>
    </citation>
    <scope>NUCLEOTIDE SEQUENCE</scope>
    <source>
        <strain evidence="13">AA-2017</strain>
        <tissue evidence="13">Whole larva</tissue>
    </source>
</reference>
<keyword evidence="10" id="KW-0752">Steroid biosynthesis</keyword>
<dbReference type="NCBIfam" id="TIGR00549">
    <property type="entry name" value="mevalon_kin"/>
    <property type="match status" value="1"/>
</dbReference>
<evidence type="ECO:0000256" key="10">
    <source>
        <dbReference type="RuleBase" id="RU363087"/>
    </source>
</evidence>
<keyword evidence="1 10" id="KW-0963">Cytoplasm</keyword>
<comment type="caution">
    <text evidence="13">The sequence shown here is derived from an EMBL/GenBank/DDBJ whole genome shotgun (WGS) entry which is preliminary data.</text>
</comment>
<dbReference type="Gene3D" id="3.30.230.10">
    <property type="match status" value="1"/>
</dbReference>
<name>A0A834HZU5_RHYFE</name>
<evidence type="ECO:0000313" key="14">
    <source>
        <dbReference type="Proteomes" id="UP000625711"/>
    </source>
</evidence>
<dbReference type="InterPro" id="IPR020568">
    <property type="entry name" value="Ribosomal_Su5_D2-typ_SF"/>
</dbReference>
<evidence type="ECO:0000256" key="8">
    <source>
        <dbReference type="ARBA" id="ARBA00023098"/>
    </source>
</evidence>
<dbReference type="GO" id="GO:0006695">
    <property type="term" value="P:cholesterol biosynthetic process"/>
    <property type="evidence" value="ECO:0007669"/>
    <property type="project" value="TreeGrafter"/>
</dbReference>
<keyword evidence="8 10" id="KW-0443">Lipid metabolism</keyword>
<dbReference type="Proteomes" id="UP000625711">
    <property type="component" value="Unassembled WGS sequence"/>
</dbReference>
<dbReference type="PANTHER" id="PTHR43290">
    <property type="entry name" value="MEVALONATE KINASE"/>
    <property type="match status" value="1"/>
</dbReference>
<evidence type="ECO:0000256" key="7">
    <source>
        <dbReference type="ARBA" id="ARBA00022842"/>
    </source>
</evidence>
<dbReference type="AlphaFoldDB" id="A0A834HZU5"/>